<evidence type="ECO:0000313" key="2">
    <source>
        <dbReference type="EMBL" id="KHF39458.1"/>
    </source>
</evidence>
<dbReference type="AlphaFoldDB" id="A0A0B0IA94"/>
<dbReference type="EMBL" id="JRJU01000019">
    <property type="protein sequence ID" value="KHF39458.1"/>
    <property type="molecule type" value="Genomic_DNA"/>
</dbReference>
<dbReference type="Pfam" id="PF08378">
    <property type="entry name" value="NERD"/>
    <property type="match status" value="1"/>
</dbReference>
<feature type="domain" description="NERD" evidence="1">
    <location>
        <begin position="41"/>
        <end position="159"/>
    </location>
</feature>
<comment type="caution">
    <text evidence="2">The sequence shown here is derived from an EMBL/GenBank/DDBJ whole genome shotgun (WGS) entry which is preliminary data.</text>
</comment>
<organism evidence="2 3">
    <name type="scientific">Halalkalibacter okhensis</name>
    <dbReference type="NCBI Taxonomy" id="333138"/>
    <lineage>
        <taxon>Bacteria</taxon>
        <taxon>Bacillati</taxon>
        <taxon>Bacillota</taxon>
        <taxon>Bacilli</taxon>
        <taxon>Bacillales</taxon>
        <taxon>Bacillaceae</taxon>
        <taxon>Halalkalibacter</taxon>
    </lineage>
</organism>
<proteinExistence type="predicted"/>
<name>A0A0B0IA94_9BACI</name>
<dbReference type="STRING" id="333138.LQ50_15500"/>
<evidence type="ECO:0000313" key="3">
    <source>
        <dbReference type="Proteomes" id="UP000030832"/>
    </source>
</evidence>
<dbReference type="RefSeq" id="WP_034630612.1">
    <property type="nucleotide sequence ID" value="NZ_JRJU01000019.1"/>
</dbReference>
<dbReference type="Proteomes" id="UP000030832">
    <property type="component" value="Unassembled WGS sequence"/>
</dbReference>
<dbReference type="eggNOG" id="COG0551">
    <property type="taxonomic scope" value="Bacteria"/>
</dbReference>
<keyword evidence="3" id="KW-1185">Reference proteome</keyword>
<protein>
    <recommendedName>
        <fullName evidence="1">NERD domain-containing protein</fullName>
    </recommendedName>
</protein>
<dbReference type="InterPro" id="IPR011528">
    <property type="entry name" value="NERD"/>
</dbReference>
<evidence type="ECO:0000259" key="1">
    <source>
        <dbReference type="PROSITE" id="PS50965"/>
    </source>
</evidence>
<sequence>MEYLLFFLIIGLVIFIPYKKFRNTKYTKASGNGYFDTMNDKGNYGEYLTFSVLKNVSGYKRLMTNLYIPTKDGKTTEIDLLLITETGLYVLESKNYSGWIYGDESNRYWTQTLPPKMHKYQFFNPIWQNSRHINALKQKLEIEGSLLKSYIIFSERCTLKKVHVHSPGVKVIKRPDLLKTVQNDTNNLDKILTPFNVDEVFAKLNKYARADATIKKVHSDQFKIKKKSGA</sequence>
<dbReference type="PROSITE" id="PS50965">
    <property type="entry name" value="NERD"/>
    <property type="match status" value="1"/>
</dbReference>
<accession>A0A0B0IA94</accession>
<dbReference type="OrthoDB" id="5782056at2"/>
<reference evidence="2 3" key="1">
    <citation type="submission" date="2014-09" db="EMBL/GenBank/DDBJ databases">
        <title>Genome sequencing and annotation of Bacillus Okhensis strain Kh10-101T.</title>
        <authorList>
            <person name="Prakash J.S."/>
        </authorList>
    </citation>
    <scope>NUCLEOTIDE SEQUENCE [LARGE SCALE GENOMIC DNA]</scope>
    <source>
        <strain evidence="3">Kh10-101T</strain>
    </source>
</reference>
<gene>
    <name evidence="2" type="ORF">LQ50_15500</name>
</gene>